<evidence type="ECO:0000256" key="6">
    <source>
        <dbReference type="ARBA" id="ARBA00023163"/>
    </source>
</evidence>
<feature type="compositionally biased region" description="Basic and acidic residues" evidence="10">
    <location>
        <begin position="23"/>
        <end position="37"/>
    </location>
</feature>
<evidence type="ECO:0000256" key="10">
    <source>
        <dbReference type="SAM" id="MobiDB-lite"/>
    </source>
</evidence>
<comment type="subunit">
    <text evidence="9">Component of the Mediator complex.</text>
</comment>
<comment type="function">
    <text evidence="9">Component of the Mediator complex, a coactivator involved in the regulated transcription of nearly all RNA polymerase II-dependent genes. Mediator functions as a bridge to convey information from gene-specific regulatory proteins to the basal RNA polymerase II transcription machinery. Mediator is recruited to promoters by direct interactions with regulatory proteins and serves as a scaffold for the assembly of a functional preinitiation complex with RNA polymerase II and the general transcription factors.</text>
</comment>
<evidence type="ECO:0000313" key="13">
    <source>
        <dbReference type="Proteomes" id="UP001432027"/>
    </source>
</evidence>
<evidence type="ECO:0000256" key="8">
    <source>
        <dbReference type="ARBA" id="ARBA00032016"/>
    </source>
</evidence>
<feature type="region of interest" description="Disordered" evidence="10">
    <location>
        <begin position="1"/>
        <end position="48"/>
    </location>
</feature>
<evidence type="ECO:0000256" key="3">
    <source>
        <dbReference type="ARBA" id="ARBA00019613"/>
    </source>
</evidence>
<evidence type="ECO:0000256" key="7">
    <source>
        <dbReference type="ARBA" id="ARBA00023242"/>
    </source>
</evidence>
<keyword evidence="13" id="KW-1185">Reference proteome</keyword>
<feature type="domain" description="Mediator of RNA polymerase II transcription subunit 15 N-terminal" evidence="11">
    <location>
        <begin position="15"/>
        <end position="84"/>
    </location>
</feature>
<keyword evidence="6 9" id="KW-0804">Transcription</keyword>
<keyword evidence="4 9" id="KW-0805">Transcription regulation</keyword>
<comment type="subcellular location">
    <subcellularLocation>
        <location evidence="1 9">Nucleus</location>
    </subcellularLocation>
</comment>
<protein>
    <recommendedName>
        <fullName evidence="3 9">Mediator of RNA polymerase II transcription subunit 15</fullName>
    </recommendedName>
    <alternativeName>
        <fullName evidence="8 9">Mediator complex subunit 15</fullName>
    </alternativeName>
</protein>
<feature type="compositionally biased region" description="Polar residues" evidence="10">
    <location>
        <begin position="1"/>
        <end position="22"/>
    </location>
</feature>
<reference evidence="12" key="1">
    <citation type="submission" date="2023-10" db="EMBL/GenBank/DDBJ databases">
        <title>Genome assembly of Pristionchus species.</title>
        <authorList>
            <person name="Yoshida K."/>
            <person name="Sommer R.J."/>
        </authorList>
    </citation>
    <scope>NUCLEOTIDE SEQUENCE</scope>
    <source>
        <strain evidence="12">RS0144</strain>
    </source>
</reference>
<evidence type="ECO:0000259" key="11">
    <source>
        <dbReference type="Pfam" id="PF09606"/>
    </source>
</evidence>
<accession>A0AAV5S6Z2</accession>
<dbReference type="SUPFAM" id="SSF47040">
    <property type="entry name" value="Kix domain of CBP (creb binding protein)"/>
    <property type="match status" value="1"/>
</dbReference>
<evidence type="ECO:0000256" key="4">
    <source>
        <dbReference type="ARBA" id="ARBA00023015"/>
    </source>
</evidence>
<sequence length="85" mass="10034">LEMANSSQPLSSLENEDWPSQSFRERVIHRLEPELPRNRQNAPNIPVPGNARQVEEYIFQKCDSKDEYMRTIDKVFYAIKRNSQP</sequence>
<dbReference type="AlphaFoldDB" id="A0AAV5S6Z2"/>
<dbReference type="GO" id="GO:0005634">
    <property type="term" value="C:nucleus"/>
    <property type="evidence" value="ECO:0007669"/>
    <property type="project" value="UniProtKB-SubCell"/>
</dbReference>
<dbReference type="Proteomes" id="UP001432027">
    <property type="component" value="Unassembled WGS sequence"/>
</dbReference>
<evidence type="ECO:0000256" key="9">
    <source>
        <dbReference type="RuleBase" id="RU364148"/>
    </source>
</evidence>
<feature type="non-terminal residue" evidence="12">
    <location>
        <position position="1"/>
    </location>
</feature>
<organism evidence="12 13">
    <name type="scientific">Pristionchus entomophagus</name>
    <dbReference type="NCBI Taxonomy" id="358040"/>
    <lineage>
        <taxon>Eukaryota</taxon>
        <taxon>Metazoa</taxon>
        <taxon>Ecdysozoa</taxon>
        <taxon>Nematoda</taxon>
        <taxon>Chromadorea</taxon>
        <taxon>Rhabditida</taxon>
        <taxon>Rhabditina</taxon>
        <taxon>Diplogasteromorpha</taxon>
        <taxon>Diplogasteroidea</taxon>
        <taxon>Neodiplogasteridae</taxon>
        <taxon>Pristionchus</taxon>
    </lineage>
</organism>
<gene>
    <name evidence="9" type="primary">MED15</name>
    <name evidence="12" type="ORF">PENTCL1PPCAC_821</name>
</gene>
<comment type="similarity">
    <text evidence="2 9">Belongs to the Mediator complex subunit 15 family.</text>
</comment>
<name>A0AAV5S6Z2_9BILA</name>
<evidence type="ECO:0000256" key="1">
    <source>
        <dbReference type="ARBA" id="ARBA00004123"/>
    </source>
</evidence>
<comment type="caution">
    <text evidence="12">The sequence shown here is derived from an EMBL/GenBank/DDBJ whole genome shotgun (WGS) entry which is preliminary data.</text>
</comment>
<dbReference type="FunFam" id="1.10.246.20:FF:000006">
    <property type="entry name" value="Mediator of RNA polymerase II transcription subunit 15"/>
    <property type="match status" value="1"/>
</dbReference>
<keyword evidence="7 9" id="KW-0539">Nucleus</keyword>
<evidence type="ECO:0000256" key="5">
    <source>
        <dbReference type="ARBA" id="ARBA00023159"/>
    </source>
</evidence>
<proteinExistence type="inferred from homology"/>
<evidence type="ECO:0000313" key="12">
    <source>
        <dbReference type="EMBL" id="GMS78646.1"/>
    </source>
</evidence>
<keyword evidence="5 9" id="KW-0010">Activator</keyword>
<dbReference type="GO" id="GO:0003712">
    <property type="term" value="F:transcription coregulator activity"/>
    <property type="evidence" value="ECO:0007669"/>
    <property type="project" value="InterPro"/>
</dbReference>
<dbReference type="InterPro" id="IPR036529">
    <property type="entry name" value="KIX_dom_sf"/>
</dbReference>
<dbReference type="GO" id="GO:0006355">
    <property type="term" value="P:regulation of DNA-templated transcription"/>
    <property type="evidence" value="ECO:0007669"/>
    <property type="project" value="InterPro"/>
</dbReference>
<dbReference type="Pfam" id="PF09606">
    <property type="entry name" value="Med15_N"/>
    <property type="match status" value="1"/>
</dbReference>
<dbReference type="InterPro" id="IPR019087">
    <property type="entry name" value="Med15_N"/>
</dbReference>
<dbReference type="EMBL" id="BTSX01000001">
    <property type="protein sequence ID" value="GMS78646.1"/>
    <property type="molecule type" value="Genomic_DNA"/>
</dbReference>
<dbReference type="Gene3D" id="1.10.246.20">
    <property type="entry name" value="Coactivator CBP, KIX domain"/>
    <property type="match status" value="1"/>
</dbReference>
<evidence type="ECO:0000256" key="2">
    <source>
        <dbReference type="ARBA" id="ARBA00009807"/>
    </source>
</evidence>